<keyword evidence="2" id="KW-0732">Signal</keyword>
<keyword evidence="4" id="KW-1185">Reference proteome</keyword>
<gene>
    <name evidence="3" type="ORF">PLOB_00029742</name>
</gene>
<comment type="caution">
    <text evidence="3">The sequence shown here is derived from an EMBL/GenBank/DDBJ whole genome shotgun (WGS) entry which is preliminary data.</text>
</comment>
<accession>A0ABN8S349</accession>
<keyword evidence="1" id="KW-0472">Membrane</keyword>
<keyword evidence="1" id="KW-1133">Transmembrane helix</keyword>
<feature type="transmembrane region" description="Helical" evidence="1">
    <location>
        <begin position="43"/>
        <end position="65"/>
    </location>
</feature>
<protein>
    <submittedName>
        <fullName evidence="3">Uncharacterized protein</fullName>
    </submittedName>
</protein>
<keyword evidence="1" id="KW-0812">Transmembrane</keyword>
<evidence type="ECO:0000256" key="1">
    <source>
        <dbReference type="SAM" id="Phobius"/>
    </source>
</evidence>
<evidence type="ECO:0000256" key="2">
    <source>
        <dbReference type="SAM" id="SignalP"/>
    </source>
</evidence>
<organism evidence="3 4">
    <name type="scientific">Porites lobata</name>
    <dbReference type="NCBI Taxonomy" id="104759"/>
    <lineage>
        <taxon>Eukaryota</taxon>
        <taxon>Metazoa</taxon>
        <taxon>Cnidaria</taxon>
        <taxon>Anthozoa</taxon>
        <taxon>Hexacorallia</taxon>
        <taxon>Scleractinia</taxon>
        <taxon>Fungiina</taxon>
        <taxon>Poritidae</taxon>
        <taxon>Porites</taxon>
    </lineage>
</organism>
<name>A0ABN8S349_9CNID</name>
<evidence type="ECO:0000313" key="4">
    <source>
        <dbReference type="Proteomes" id="UP001159405"/>
    </source>
</evidence>
<dbReference type="Proteomes" id="UP001159405">
    <property type="component" value="Unassembled WGS sequence"/>
</dbReference>
<feature type="signal peptide" evidence="2">
    <location>
        <begin position="1"/>
        <end position="19"/>
    </location>
</feature>
<sequence>MLSSLAVTFVNLAIGAVSSIPSERFESSVDLILDNLLFNGLVFIANSLVIGLLVVQYLAYIYHFVKEWRKNPKCSLSCCLALLLPLNQLQGEIRGFTETNIMKQQLQTGNIDMPTIGSTLRRSGAVNIALEDHTEREQEEATTDEKTIEQGVQTIVKVVIHEPPRETYDTKL</sequence>
<dbReference type="EMBL" id="CALNXK010000377">
    <property type="protein sequence ID" value="CAH3184174.1"/>
    <property type="molecule type" value="Genomic_DNA"/>
</dbReference>
<evidence type="ECO:0000313" key="3">
    <source>
        <dbReference type="EMBL" id="CAH3184174.1"/>
    </source>
</evidence>
<feature type="chain" id="PRO_5047165517" evidence="2">
    <location>
        <begin position="20"/>
        <end position="172"/>
    </location>
</feature>
<proteinExistence type="predicted"/>
<reference evidence="3 4" key="1">
    <citation type="submission" date="2022-05" db="EMBL/GenBank/DDBJ databases">
        <authorList>
            <consortium name="Genoscope - CEA"/>
            <person name="William W."/>
        </authorList>
    </citation>
    <scope>NUCLEOTIDE SEQUENCE [LARGE SCALE GENOMIC DNA]</scope>
</reference>